<gene>
    <name evidence="3" type="ORF">YALI1_D24918g</name>
</gene>
<dbReference type="GO" id="GO:0004553">
    <property type="term" value="F:hydrolase activity, hydrolyzing O-glycosyl compounds"/>
    <property type="evidence" value="ECO:0007669"/>
    <property type="project" value="UniProtKB-ARBA"/>
</dbReference>
<evidence type="ECO:0000313" key="4">
    <source>
        <dbReference type="Proteomes" id="UP000182444"/>
    </source>
</evidence>
<dbReference type="Proteomes" id="UP000182444">
    <property type="component" value="Chromosome 1D"/>
</dbReference>
<dbReference type="RefSeq" id="XP_503039.3">
    <property type="nucleotide sequence ID" value="XM_503039.3"/>
</dbReference>
<evidence type="ECO:0000259" key="2">
    <source>
        <dbReference type="Pfam" id="PF17389"/>
    </source>
</evidence>
<reference evidence="3 4" key="1">
    <citation type="journal article" date="2016" name="PLoS ONE">
        <title>Sequence Assembly of Yarrowia lipolytica Strain W29/CLIB89 Shows Transposable Element Diversity.</title>
        <authorList>
            <person name="Magnan C."/>
            <person name="Yu J."/>
            <person name="Chang I."/>
            <person name="Jahn E."/>
            <person name="Kanomata Y."/>
            <person name="Wu J."/>
            <person name="Zeller M."/>
            <person name="Oakes M."/>
            <person name="Baldi P."/>
            <person name="Sandmeyer S."/>
        </authorList>
    </citation>
    <scope>NUCLEOTIDE SEQUENCE [LARGE SCALE GENOMIC DNA]</scope>
    <source>
        <strain evidence="4">CLIB89(W29)</strain>
    </source>
</reference>
<sequence>MYKAKTFSELVFQATPSDQPWQQNNISPATRTAFPVRIHKTEGTVAGAPSLCQPRDQPSPQSFHTFHSPKNNSSRDTNLGSCLFTSADSLITFDFGQNICGVVTLKFGPRSSKTILGLAFSESSDFVGRNSDKSVDFKVTDGHVTVEVYPGISEYTMPVEKLRGAFRYLTVFVASKTRDCIAHVTSVSCKMTQMPSSASLNKYSGFFHSSDPLLNKIWYAGAYTIQLATISSVQGRKSDYVVKSRGWDNSGHVSQGLEVLTDGAKRDRSVWSGDRLISTSVYHCAFGGVNSAATATAIDWIFAGQQPDGRLPYACKPADLYGSDTFHLWGLLGLYELWQHSGDFQRVRELWVPFKKGVELGMSWIDSDYGLAKIVCGLDWGRSVLQGHSLSLNVLLYACLVCSVEIGNLLGEPEAQLAIWINTAESLHVRINELLWDAEKGLFKDNLSSTLYPQDGNCLVIYYGVCDGERSKTVSERLFARWNQFGPINPESNGMISTFISGIEVMAHHQAGRTLRALALIRQTWSYALSAPWSVKSSLVEGFYKDGTCSYPSDKHDSSYISHSHPWSTGPTSFLSYKICGLRFTNPNHVTWTLQPTLADLDFCITGFTSAKTGYLVGGWKRDSKNLLQIAVKSTPGTIGEICVPLILGKQLKMTVNGVNVNLLNLEMDEGWAYVKGIEGGCHTVYAWYLD</sequence>
<organism evidence="3 4">
    <name type="scientific">Yarrowia lipolytica</name>
    <name type="common">Candida lipolytica</name>
    <dbReference type="NCBI Taxonomy" id="4952"/>
    <lineage>
        <taxon>Eukaryota</taxon>
        <taxon>Fungi</taxon>
        <taxon>Dikarya</taxon>
        <taxon>Ascomycota</taxon>
        <taxon>Saccharomycotina</taxon>
        <taxon>Dipodascomycetes</taxon>
        <taxon>Dipodascales</taxon>
        <taxon>Dipodascales incertae sedis</taxon>
        <taxon>Yarrowia</taxon>
    </lineage>
</organism>
<dbReference type="InterPro" id="IPR035396">
    <property type="entry name" value="Bac_rhamnosid6H"/>
</dbReference>
<name>A0A1D8NFC4_YARLL</name>
<dbReference type="GO" id="GO:0005975">
    <property type="term" value="P:carbohydrate metabolic process"/>
    <property type="evidence" value="ECO:0007669"/>
    <property type="project" value="InterPro"/>
</dbReference>
<evidence type="ECO:0000313" key="3">
    <source>
        <dbReference type="EMBL" id="AOW04326.1"/>
    </source>
</evidence>
<dbReference type="PANTHER" id="PTHR34987:SF6">
    <property type="entry name" value="ALPHA-L-RHAMNOSIDASE SIX-HAIRPIN GLYCOSIDASE DOMAIN-CONTAINING PROTEIN"/>
    <property type="match status" value="1"/>
</dbReference>
<protein>
    <recommendedName>
        <fullName evidence="2">Alpha-L-rhamnosidase six-hairpin glycosidase domain-containing protein</fullName>
    </recommendedName>
</protein>
<accession>A0A1D8NFC4</accession>
<dbReference type="Pfam" id="PF17389">
    <property type="entry name" value="Bac_rhamnosid6H"/>
    <property type="match status" value="1"/>
</dbReference>
<dbReference type="SUPFAM" id="SSF48208">
    <property type="entry name" value="Six-hairpin glycosidases"/>
    <property type="match status" value="1"/>
</dbReference>
<dbReference type="KEGG" id="yli:2911173"/>
<dbReference type="InterPro" id="IPR008928">
    <property type="entry name" value="6-hairpin_glycosidase_sf"/>
</dbReference>
<feature type="domain" description="Alpha-L-rhamnosidase six-hairpin glycosidase" evidence="2">
    <location>
        <begin position="257"/>
        <end position="482"/>
    </location>
</feature>
<dbReference type="VEuPathDB" id="FungiDB:YALI1_D24918g"/>
<dbReference type="InterPro" id="IPR012341">
    <property type="entry name" value="6hp_glycosidase-like_sf"/>
</dbReference>
<feature type="region of interest" description="Disordered" evidence="1">
    <location>
        <begin position="46"/>
        <end position="75"/>
    </location>
</feature>
<dbReference type="eggNOG" id="ENOG502QWE4">
    <property type="taxonomic scope" value="Eukaryota"/>
</dbReference>
<dbReference type="GeneID" id="2911173"/>
<evidence type="ECO:0000256" key="1">
    <source>
        <dbReference type="SAM" id="MobiDB-lite"/>
    </source>
</evidence>
<dbReference type="PANTHER" id="PTHR34987">
    <property type="entry name" value="C, PUTATIVE (AFU_ORTHOLOGUE AFUA_3G02880)-RELATED"/>
    <property type="match status" value="1"/>
</dbReference>
<dbReference type="AlphaFoldDB" id="A0A1D8NFC4"/>
<dbReference type="EMBL" id="CP017556">
    <property type="protein sequence ID" value="AOW04326.1"/>
    <property type="molecule type" value="Genomic_DNA"/>
</dbReference>
<proteinExistence type="predicted"/>
<dbReference type="VEuPathDB" id="FungiDB:YALI0_D19602g"/>
<feature type="compositionally biased region" description="Polar residues" evidence="1">
    <location>
        <begin position="56"/>
        <end position="75"/>
    </location>
</feature>
<dbReference type="Gene3D" id="1.50.10.10">
    <property type="match status" value="1"/>
</dbReference>